<comment type="caution">
    <text evidence="2">The sequence shown here is derived from an EMBL/GenBank/DDBJ whole genome shotgun (WGS) entry which is preliminary data.</text>
</comment>
<gene>
    <name evidence="2" type="ORF">JIV24_12050</name>
</gene>
<organism evidence="2 3">
    <name type="scientific">Carboxylicivirga marina</name>
    <dbReference type="NCBI Taxonomy" id="2800988"/>
    <lineage>
        <taxon>Bacteria</taxon>
        <taxon>Pseudomonadati</taxon>
        <taxon>Bacteroidota</taxon>
        <taxon>Bacteroidia</taxon>
        <taxon>Marinilabiliales</taxon>
        <taxon>Marinilabiliaceae</taxon>
        <taxon>Carboxylicivirga</taxon>
    </lineage>
</organism>
<name>A0ABS1HK66_9BACT</name>
<dbReference type="Proteomes" id="UP000605676">
    <property type="component" value="Unassembled WGS sequence"/>
</dbReference>
<dbReference type="RefSeq" id="WP_200465295.1">
    <property type="nucleotide sequence ID" value="NZ_JAENRR010000026.1"/>
</dbReference>
<keyword evidence="3" id="KW-1185">Reference proteome</keyword>
<dbReference type="PROSITE" id="PS51257">
    <property type="entry name" value="PROKAR_LIPOPROTEIN"/>
    <property type="match status" value="1"/>
</dbReference>
<reference evidence="2 3" key="1">
    <citation type="submission" date="2021-01" db="EMBL/GenBank/DDBJ databases">
        <title>Carboxyliciviraga sp.nov., isolated from coastal sediments.</title>
        <authorList>
            <person name="Lu D."/>
            <person name="Zhang T."/>
        </authorList>
    </citation>
    <scope>NUCLEOTIDE SEQUENCE [LARGE SCALE GENOMIC DNA]</scope>
    <source>
        <strain evidence="2 3">N1Y132</strain>
    </source>
</reference>
<evidence type="ECO:0000313" key="3">
    <source>
        <dbReference type="Proteomes" id="UP000605676"/>
    </source>
</evidence>
<feature type="coiled-coil region" evidence="1">
    <location>
        <begin position="129"/>
        <end position="156"/>
    </location>
</feature>
<keyword evidence="1" id="KW-0175">Coiled coil</keyword>
<evidence type="ECO:0000313" key="2">
    <source>
        <dbReference type="EMBL" id="MBK3518067.1"/>
    </source>
</evidence>
<accession>A0ABS1HK66</accession>
<evidence type="ECO:0008006" key="4">
    <source>
        <dbReference type="Google" id="ProtNLM"/>
    </source>
</evidence>
<evidence type="ECO:0000256" key="1">
    <source>
        <dbReference type="SAM" id="Coils"/>
    </source>
</evidence>
<protein>
    <recommendedName>
        <fullName evidence="4">Lipoprotein</fullName>
    </recommendedName>
</protein>
<sequence length="294" mass="33601">MRYALTIALIAILFACKQTPQQTEVTSSDNTQELDSLKMLSMDKDRQMNSLVAALLEIDGNLQKIKEKEHLITLNVANNENGGEALEDRINRDIQVIYELMLQNKEQISQLEKQLQQSGSNNTNLSKLVKRLNSQLKDKTVEIIQLQKKLESQSLQITDLNFTIEGLQLVVDSLEGVKHATQQELDDTIEKLYRAWYVFGTKKELKNEGIISSEGFLSKKKLLSEGYSQDYFTTIDYRELDSLYVYMPKAKILSNHPKSTYSLEQGTDGAMILKISNKEDFWSMSRHLVIQVGK</sequence>
<proteinExistence type="predicted"/>
<dbReference type="EMBL" id="JAENRR010000026">
    <property type="protein sequence ID" value="MBK3518067.1"/>
    <property type="molecule type" value="Genomic_DNA"/>
</dbReference>